<dbReference type="eggNOG" id="ENOG502ZSHC">
    <property type="taxonomic scope" value="Bacteria"/>
</dbReference>
<sequence length="188" mass="22880">MPEKIEIHFGGILTEEHFYIYKQYCLPTWIEFFFKWLFWFYLGLTIVRWLSWFNLYSMIIKGLGNPRDIPLSFDEVISDVIGDVFIFICFLWLFFQSTKQNSKKAWQSNKLIHGNFSGVATEKTLFWNHPYGESRFPWDVMLKYREVKNIMMLYTEIDRALIIPRNFFYSEEDWQEFRQLVTSKVPKK</sequence>
<proteinExistence type="predicted"/>
<dbReference type="RefSeq" id="WP_015193753.1">
    <property type="nucleotide sequence ID" value="NC_019748.1"/>
</dbReference>
<keyword evidence="1" id="KW-1133">Transmembrane helix</keyword>
<feature type="domain" description="YcxB-like C-terminal" evidence="2">
    <location>
        <begin position="121"/>
        <end position="180"/>
    </location>
</feature>
<feature type="transmembrane region" description="Helical" evidence="1">
    <location>
        <begin position="36"/>
        <end position="55"/>
    </location>
</feature>
<evidence type="ECO:0000313" key="3">
    <source>
        <dbReference type="EMBL" id="AFZ36085.1"/>
    </source>
</evidence>
<protein>
    <recommendedName>
        <fullName evidence="2">YcxB-like C-terminal domain-containing protein</fullName>
    </recommendedName>
</protein>
<accession>K9XU18</accession>
<evidence type="ECO:0000256" key="1">
    <source>
        <dbReference type="SAM" id="Phobius"/>
    </source>
</evidence>
<dbReference type="KEGG" id="scs:Sta7437_2553"/>
<keyword evidence="4" id="KW-1185">Reference proteome</keyword>
<dbReference type="Proteomes" id="UP000010473">
    <property type="component" value="Chromosome"/>
</dbReference>
<dbReference type="HOGENOM" id="CLU_1577559_0_0_3"/>
<evidence type="ECO:0000259" key="2">
    <source>
        <dbReference type="Pfam" id="PF14317"/>
    </source>
</evidence>
<keyword evidence="1" id="KW-0472">Membrane</keyword>
<reference evidence="4" key="1">
    <citation type="journal article" date="2013" name="Proc. Natl. Acad. Sci. U.S.A.">
        <title>Improving the coverage of the cyanobacterial phylum using diversity-driven genome sequencing.</title>
        <authorList>
            <person name="Shih P.M."/>
            <person name="Wu D."/>
            <person name="Latifi A."/>
            <person name="Axen S.D."/>
            <person name="Fewer D.P."/>
            <person name="Talla E."/>
            <person name="Calteau A."/>
            <person name="Cai F."/>
            <person name="Tandeau de Marsac N."/>
            <person name="Rippka R."/>
            <person name="Herdman M."/>
            <person name="Sivonen K."/>
            <person name="Coursin T."/>
            <person name="Laurent T."/>
            <person name="Goodwin L."/>
            <person name="Nolan M."/>
            <person name="Davenport K.W."/>
            <person name="Han C.S."/>
            <person name="Rubin E.M."/>
            <person name="Eisen J.A."/>
            <person name="Woyke T."/>
            <person name="Gugger M."/>
            <person name="Kerfeld C.A."/>
        </authorList>
    </citation>
    <scope>NUCLEOTIDE SEQUENCE [LARGE SCALE GENOMIC DNA]</scope>
    <source>
        <strain evidence="4">ATCC 29371 / PCC 7437</strain>
    </source>
</reference>
<evidence type="ECO:0000313" key="4">
    <source>
        <dbReference type="Proteomes" id="UP000010473"/>
    </source>
</evidence>
<dbReference type="InterPro" id="IPR025588">
    <property type="entry name" value="YcxB-like_C"/>
</dbReference>
<feature type="transmembrane region" description="Helical" evidence="1">
    <location>
        <begin position="76"/>
        <end position="95"/>
    </location>
</feature>
<dbReference type="EMBL" id="CP003653">
    <property type="protein sequence ID" value="AFZ36085.1"/>
    <property type="molecule type" value="Genomic_DNA"/>
</dbReference>
<name>K9XU18_STAC7</name>
<keyword evidence="1" id="KW-0812">Transmembrane</keyword>
<gene>
    <name evidence="3" type="ordered locus">Sta7437_2553</name>
</gene>
<dbReference type="AlphaFoldDB" id="K9XU18"/>
<organism evidence="3 4">
    <name type="scientific">Stanieria cyanosphaera (strain ATCC 29371 / PCC 7437)</name>
    <dbReference type="NCBI Taxonomy" id="111780"/>
    <lineage>
        <taxon>Bacteria</taxon>
        <taxon>Bacillati</taxon>
        <taxon>Cyanobacteriota</taxon>
        <taxon>Cyanophyceae</taxon>
        <taxon>Pleurocapsales</taxon>
        <taxon>Dermocarpellaceae</taxon>
        <taxon>Stanieria</taxon>
    </lineage>
</organism>
<dbReference type="STRING" id="111780.Sta7437_2553"/>
<dbReference type="Pfam" id="PF14317">
    <property type="entry name" value="YcxB"/>
    <property type="match status" value="1"/>
</dbReference>
<dbReference type="OrthoDB" id="2866610at2"/>